<protein>
    <submittedName>
        <fullName evidence="2">Uncharacterized protein</fullName>
    </submittedName>
</protein>
<gene>
    <name evidence="2" type="ORF">M5K25_015608</name>
</gene>
<sequence length="149" mass="16005">MSSSSRIDSRMNGRTGGDGGSPRRSSPASLKKTLEWVALEKHPIFGNSNSNSSRSTAIIAASGTTSSSSNVLQNLLAWDAGSSRLYLWDAGSQCVHRLAMRFRDPDPVSRSTSFSAVVVEAAFPSELSDDGKHRMSMLWGAWHGNSLVC</sequence>
<name>A0ABD0UXL9_DENTH</name>
<dbReference type="Proteomes" id="UP001552299">
    <property type="component" value="Unassembled WGS sequence"/>
</dbReference>
<keyword evidence="3" id="KW-1185">Reference proteome</keyword>
<reference evidence="2 3" key="1">
    <citation type="journal article" date="2024" name="Plant Biotechnol. J.">
        <title>Dendrobium thyrsiflorum genome and its molecular insights into genes involved in important horticultural traits.</title>
        <authorList>
            <person name="Chen B."/>
            <person name="Wang J.Y."/>
            <person name="Zheng P.J."/>
            <person name="Li K.L."/>
            <person name="Liang Y.M."/>
            <person name="Chen X.F."/>
            <person name="Zhang C."/>
            <person name="Zhao X."/>
            <person name="He X."/>
            <person name="Zhang G.Q."/>
            <person name="Liu Z.J."/>
            <person name="Xu Q."/>
        </authorList>
    </citation>
    <scope>NUCLEOTIDE SEQUENCE [LARGE SCALE GENOMIC DNA]</scope>
    <source>
        <strain evidence="2">GZMU011</strain>
    </source>
</reference>
<evidence type="ECO:0000256" key="1">
    <source>
        <dbReference type="SAM" id="MobiDB-lite"/>
    </source>
</evidence>
<evidence type="ECO:0000313" key="3">
    <source>
        <dbReference type="Proteomes" id="UP001552299"/>
    </source>
</evidence>
<dbReference type="AlphaFoldDB" id="A0ABD0UXL9"/>
<organism evidence="2 3">
    <name type="scientific">Dendrobium thyrsiflorum</name>
    <name type="common">Pinecone-like raceme dendrobium</name>
    <name type="synonym">Orchid</name>
    <dbReference type="NCBI Taxonomy" id="117978"/>
    <lineage>
        <taxon>Eukaryota</taxon>
        <taxon>Viridiplantae</taxon>
        <taxon>Streptophyta</taxon>
        <taxon>Embryophyta</taxon>
        <taxon>Tracheophyta</taxon>
        <taxon>Spermatophyta</taxon>
        <taxon>Magnoliopsida</taxon>
        <taxon>Liliopsida</taxon>
        <taxon>Asparagales</taxon>
        <taxon>Orchidaceae</taxon>
        <taxon>Epidendroideae</taxon>
        <taxon>Malaxideae</taxon>
        <taxon>Dendrobiinae</taxon>
        <taxon>Dendrobium</taxon>
    </lineage>
</organism>
<comment type="caution">
    <text evidence="2">The sequence shown here is derived from an EMBL/GenBank/DDBJ whole genome shotgun (WGS) entry which is preliminary data.</text>
</comment>
<feature type="region of interest" description="Disordered" evidence="1">
    <location>
        <begin position="1"/>
        <end position="29"/>
    </location>
</feature>
<proteinExistence type="predicted"/>
<accession>A0ABD0UXL9</accession>
<evidence type="ECO:0000313" key="2">
    <source>
        <dbReference type="EMBL" id="KAL0915207.1"/>
    </source>
</evidence>
<dbReference type="EMBL" id="JANQDX010000012">
    <property type="protein sequence ID" value="KAL0915207.1"/>
    <property type="molecule type" value="Genomic_DNA"/>
</dbReference>